<accession>A0A0F9JW11</accession>
<proteinExistence type="predicted"/>
<gene>
    <name evidence="1" type="ORF">LCGC14_1777540</name>
</gene>
<sequence>MAAPKGNTNAEKWTEELSHKLLDKALELCNQKDGSEYKYDFIGEIARELNTYHENITIHLLSRFPSLSDKVKLLKANMECNCYSNTKKGNIKEAIGIVNLKSNHHWTDRQKIEMDGTINIDRKEWVNGKEES</sequence>
<evidence type="ECO:0000313" key="1">
    <source>
        <dbReference type="EMBL" id="KKM03123.1"/>
    </source>
</evidence>
<comment type="caution">
    <text evidence="1">The sequence shown here is derived from an EMBL/GenBank/DDBJ whole genome shotgun (WGS) entry which is preliminary data.</text>
</comment>
<dbReference type="AlphaFoldDB" id="A0A0F9JW11"/>
<reference evidence="1" key="1">
    <citation type="journal article" date="2015" name="Nature">
        <title>Complex archaea that bridge the gap between prokaryotes and eukaryotes.</title>
        <authorList>
            <person name="Spang A."/>
            <person name="Saw J.H."/>
            <person name="Jorgensen S.L."/>
            <person name="Zaremba-Niedzwiedzka K."/>
            <person name="Martijn J."/>
            <person name="Lind A.E."/>
            <person name="van Eijk R."/>
            <person name="Schleper C."/>
            <person name="Guy L."/>
            <person name="Ettema T.J."/>
        </authorList>
    </citation>
    <scope>NUCLEOTIDE SEQUENCE</scope>
</reference>
<organism evidence="1">
    <name type="scientific">marine sediment metagenome</name>
    <dbReference type="NCBI Taxonomy" id="412755"/>
    <lineage>
        <taxon>unclassified sequences</taxon>
        <taxon>metagenomes</taxon>
        <taxon>ecological metagenomes</taxon>
    </lineage>
</organism>
<dbReference type="EMBL" id="LAZR01016759">
    <property type="protein sequence ID" value="KKM03123.1"/>
    <property type="molecule type" value="Genomic_DNA"/>
</dbReference>
<name>A0A0F9JW11_9ZZZZ</name>
<protein>
    <submittedName>
        <fullName evidence="1">Uncharacterized protein</fullName>
    </submittedName>
</protein>